<keyword evidence="4" id="KW-1185">Reference proteome</keyword>
<proteinExistence type="predicted"/>
<evidence type="ECO:0000256" key="2">
    <source>
        <dbReference type="SAM" id="Phobius"/>
    </source>
</evidence>
<feature type="transmembrane region" description="Helical" evidence="2">
    <location>
        <begin position="342"/>
        <end position="363"/>
    </location>
</feature>
<dbReference type="InterPro" id="IPR018580">
    <property type="entry name" value="Uncharacterised_YfhO"/>
</dbReference>
<feature type="transmembrane region" description="Helical" evidence="2">
    <location>
        <begin position="312"/>
        <end position="330"/>
    </location>
</feature>
<dbReference type="Pfam" id="PF09586">
    <property type="entry name" value="YfhO"/>
    <property type="match status" value="1"/>
</dbReference>
<feature type="transmembrane region" description="Helical" evidence="2">
    <location>
        <begin position="400"/>
        <end position="419"/>
    </location>
</feature>
<gene>
    <name evidence="3" type="ORF">K7862_08405</name>
</gene>
<feature type="transmembrane region" description="Helical" evidence="2">
    <location>
        <begin position="128"/>
        <end position="149"/>
    </location>
</feature>
<sequence>MAIAEATAHPVTTRPRGVPRIGLRPLRTSETAAALGSAVLTMAAYCLAMAVHGMYPFGPRSRAVNDLGNQFVPFHAHLWDLQHGTGSGDLFFNWNSAFGTPFLPDFFAYLCNPFSWLTGLFPRHMVDFPVFLVTLLSAGLAAAVMTAALRCLRPGSPWLRALLSVGYALCAWAVNDASPDPMWMWGLVGLPLLVIASDWCLRERRWAVGVLLVAAVWVGNFYTGAMATLAAALVLVLRLTVAAAPPRVAGRVLLRAATMAGVGVLLAAPVLTVSLAATRSAQPAPTMPYTRAFGPLDYLAQLLPAGRAPFNAPNIAAGMLVLLLVAALPFHRAVALRERVGWYVLAALVALSFVWKPTVLLWHGMAVPNGSPYRAAFVLSGILVMAAWVCLAARPGARALLPGAGLLAVLVLLVHGRPAVHGQTWPAVAGGGLFFLAGLLLLTRVRGRRHSPWVRRTLGAALAAGVLLGSVQSVWASTVIRDKSPWFTPKLTMNAQAAAEYRQLRTAATWPVARTDPGQQRFANNDPMLVDAEGGAYYSSYVPAVTARLMQSLGMGWYIQGRHTISPGDPVSRAVMSIGSYLPSTTNAVRSTGGAAPLVTVRPALPAAGGSPGDSVFARQERLLGSRVYQVPVLRPAAGAPPVADGSTWLVPQARKGQPWTHFSATCAPGTQVWVSTPWLRGWVLGLGRQLTSHAIRPVTSSALMPLGVTPAGGRIDIAVAGRLGPQEIPRQALGCLSTSRLATAVARLRAAAATSIHVGGHQVGAELPRGSRGFAVITTPAVDGWSCSADGGRAHRPVSYGGLIGVPLGAGASRVSCGFTPPGLSRGLALGGVGLLALLGVAGRPVWTRVQSSRKAKSSSQRLTMVSAENR</sequence>
<feature type="transmembrane region" description="Helical" evidence="2">
    <location>
        <begin position="375"/>
        <end position="393"/>
    </location>
</feature>
<dbReference type="PANTHER" id="PTHR38454">
    <property type="entry name" value="INTEGRAL MEMBRANE PROTEIN-RELATED"/>
    <property type="match status" value="1"/>
</dbReference>
<keyword evidence="2" id="KW-1133">Transmembrane helix</keyword>
<organism evidence="3 4">
    <name type="scientific">Actinacidiphila acidipaludis</name>
    <dbReference type="NCBI Taxonomy" id="2873382"/>
    <lineage>
        <taxon>Bacteria</taxon>
        <taxon>Bacillati</taxon>
        <taxon>Actinomycetota</taxon>
        <taxon>Actinomycetes</taxon>
        <taxon>Kitasatosporales</taxon>
        <taxon>Streptomycetaceae</taxon>
        <taxon>Actinacidiphila</taxon>
    </lineage>
</organism>
<keyword evidence="2" id="KW-0472">Membrane</keyword>
<feature type="transmembrane region" description="Helical" evidence="2">
    <location>
        <begin position="425"/>
        <end position="445"/>
    </location>
</feature>
<feature type="region of interest" description="Disordered" evidence="1">
    <location>
        <begin position="853"/>
        <end position="872"/>
    </location>
</feature>
<feature type="transmembrane region" description="Helical" evidence="2">
    <location>
        <begin position="228"/>
        <end position="245"/>
    </location>
</feature>
<feature type="transmembrane region" description="Helical" evidence="2">
    <location>
        <begin position="32"/>
        <end position="55"/>
    </location>
</feature>
<feature type="transmembrane region" description="Helical" evidence="2">
    <location>
        <begin position="181"/>
        <end position="201"/>
    </location>
</feature>
<evidence type="ECO:0000313" key="3">
    <source>
        <dbReference type="EMBL" id="MBY8877652.1"/>
    </source>
</evidence>
<evidence type="ECO:0000313" key="4">
    <source>
        <dbReference type="Proteomes" id="UP000778578"/>
    </source>
</evidence>
<reference evidence="3 4" key="1">
    <citation type="submission" date="2021-08" db="EMBL/GenBank/DDBJ databases">
        <title>WGS of actinomycetes from Thailand.</title>
        <authorList>
            <person name="Thawai C."/>
        </authorList>
    </citation>
    <scope>NUCLEOTIDE SEQUENCE [LARGE SCALE GENOMIC DNA]</scope>
    <source>
        <strain evidence="3 4">PLK6-54</strain>
    </source>
</reference>
<dbReference type="Proteomes" id="UP000778578">
    <property type="component" value="Unassembled WGS sequence"/>
</dbReference>
<feature type="transmembrane region" description="Helical" evidence="2">
    <location>
        <begin position="457"/>
        <end position="475"/>
    </location>
</feature>
<comment type="caution">
    <text evidence="3">The sequence shown here is derived from an EMBL/GenBank/DDBJ whole genome shotgun (WGS) entry which is preliminary data.</text>
</comment>
<evidence type="ECO:0000256" key="1">
    <source>
        <dbReference type="SAM" id="MobiDB-lite"/>
    </source>
</evidence>
<name>A0ABS7Q6K0_9ACTN</name>
<feature type="transmembrane region" description="Helical" evidence="2">
    <location>
        <begin position="206"/>
        <end position="222"/>
    </location>
</feature>
<dbReference type="PANTHER" id="PTHR38454:SF1">
    <property type="entry name" value="INTEGRAL MEMBRANE PROTEIN"/>
    <property type="match status" value="1"/>
</dbReference>
<accession>A0ABS7Q6K0</accession>
<protein>
    <submittedName>
        <fullName evidence="3">YfhO family protein</fullName>
    </submittedName>
</protein>
<keyword evidence="2" id="KW-0812">Transmembrane</keyword>
<dbReference type="RefSeq" id="WP_222961816.1">
    <property type="nucleotide sequence ID" value="NZ_JAINZZ010000007.1"/>
</dbReference>
<feature type="transmembrane region" description="Helical" evidence="2">
    <location>
        <begin position="252"/>
        <end position="277"/>
    </location>
</feature>
<feature type="region of interest" description="Disordered" evidence="1">
    <location>
        <begin position="1"/>
        <end position="20"/>
    </location>
</feature>
<dbReference type="EMBL" id="JAINZZ010000007">
    <property type="protein sequence ID" value="MBY8877652.1"/>
    <property type="molecule type" value="Genomic_DNA"/>
</dbReference>